<keyword evidence="3" id="KW-1185">Reference proteome</keyword>
<protein>
    <submittedName>
        <fullName evidence="2">Uncharacterized protein</fullName>
    </submittedName>
</protein>
<evidence type="ECO:0000313" key="3">
    <source>
        <dbReference type="Proteomes" id="UP001061958"/>
    </source>
</evidence>
<feature type="region of interest" description="Disordered" evidence="1">
    <location>
        <begin position="477"/>
        <end position="498"/>
    </location>
</feature>
<dbReference type="OrthoDB" id="10366976at2759"/>
<reference evidence="2" key="1">
    <citation type="journal article" date="2022" name="Proc. Natl. Acad. Sci. U.S.A.">
        <title>Life cycle and functional genomics of the unicellular red alga Galdieria for elucidating algal and plant evolution and industrial use.</title>
        <authorList>
            <person name="Hirooka S."/>
            <person name="Itabashi T."/>
            <person name="Ichinose T.M."/>
            <person name="Onuma R."/>
            <person name="Fujiwara T."/>
            <person name="Yamashita S."/>
            <person name="Jong L.W."/>
            <person name="Tomita R."/>
            <person name="Iwane A.H."/>
            <person name="Miyagishima S.Y."/>
        </authorList>
    </citation>
    <scope>NUCLEOTIDE SEQUENCE</scope>
    <source>
        <strain evidence="2">NBRC 102759</strain>
    </source>
</reference>
<evidence type="ECO:0000256" key="1">
    <source>
        <dbReference type="SAM" id="MobiDB-lite"/>
    </source>
</evidence>
<gene>
    <name evidence="2" type="ORF">GpartN1_g7610.t1</name>
</gene>
<proteinExistence type="predicted"/>
<dbReference type="AlphaFoldDB" id="A0A9C7UTW7"/>
<sequence>MASVCFNPHILWIVPFSKSHETDFEIHETKEQQVNEFDSKDSMFSSLVLCKDSSSVAVHTNWRPQLEQLGKDNKKEKKTEYIISLDYETLMEEAQQLVEASFHLSIPTYIIFDLRVNQQQPLVDNNNGMKMLLYMVNMIQKWRYSYKQCIFSIVVGSCSNSLLLSKWSLMINLVQRVEEKEFPILWKSLEKNIFLWKGALFIRSSSTWLGSGIIEITREEYLSNETRALWLFFRQLEPVVELEKLDTNTHGWHTITLPCEFRIDDQQGDHFIRWHNEQNTSDGHWFRITFRTQGGISRSCLLRKQPKQTTFEMHTIIPLTYPGYFGSIFAVVAKKIHAMALSRVLEETDSETDYRTTFTTTWKRHIQRMDGVADIQLFWHHPVSDDQSFQSLDQGCSKHLENSVSLLQSSSPLITRSSHCIDSQKRKIDEKHPLSSPSNQNGVVKRRKRALRKLSLRISQREYIDPSLSTHQDYEVEQRSNNHSISPQKVPSYNSQDQVPNDYRVDDGFVSLYNKVIKYWLSLLGQHFQLDKKEFDLLQYPLITSACDELYHSLAKTYHQVANQISGKTTHN</sequence>
<accession>A0A9C7UTW7</accession>
<feature type="region of interest" description="Disordered" evidence="1">
    <location>
        <begin position="425"/>
        <end position="448"/>
    </location>
</feature>
<comment type="caution">
    <text evidence="2">The sequence shown here is derived from an EMBL/GenBank/DDBJ whole genome shotgun (WGS) entry which is preliminary data.</text>
</comment>
<reference evidence="2" key="2">
    <citation type="submission" date="2022-01" db="EMBL/GenBank/DDBJ databases">
        <authorList>
            <person name="Hirooka S."/>
            <person name="Miyagishima S.Y."/>
        </authorList>
    </citation>
    <scope>NUCLEOTIDE SEQUENCE</scope>
    <source>
        <strain evidence="2">NBRC 102759</strain>
    </source>
</reference>
<organism evidence="2 3">
    <name type="scientific">Galdieria partita</name>
    <dbReference type="NCBI Taxonomy" id="83374"/>
    <lineage>
        <taxon>Eukaryota</taxon>
        <taxon>Rhodophyta</taxon>
        <taxon>Bangiophyceae</taxon>
        <taxon>Galdieriales</taxon>
        <taxon>Galdieriaceae</taxon>
        <taxon>Galdieria</taxon>
    </lineage>
</organism>
<evidence type="ECO:0000313" key="2">
    <source>
        <dbReference type="EMBL" id="GJQ15819.1"/>
    </source>
</evidence>
<dbReference type="EMBL" id="BQMJ01000075">
    <property type="protein sequence ID" value="GJQ15819.1"/>
    <property type="molecule type" value="Genomic_DNA"/>
</dbReference>
<feature type="compositionally biased region" description="Polar residues" evidence="1">
    <location>
        <begin position="481"/>
        <end position="498"/>
    </location>
</feature>
<name>A0A9C7UTW7_9RHOD</name>
<dbReference type="Proteomes" id="UP001061958">
    <property type="component" value="Unassembled WGS sequence"/>
</dbReference>